<dbReference type="PANTHER" id="PTHR36730">
    <property type="entry name" value="OS03G0210700 PROTEIN"/>
    <property type="match status" value="1"/>
</dbReference>
<gene>
    <name evidence="1" type="ORF">Cgig2_031314</name>
</gene>
<comment type="caution">
    <text evidence="1">The sequence shown here is derived from an EMBL/GenBank/DDBJ whole genome shotgun (WGS) entry which is preliminary data.</text>
</comment>
<dbReference type="PANTHER" id="PTHR36730:SF1">
    <property type="entry name" value="CATHEPSIN PROPEPTIDE INHIBITOR DOMAIN-CONTAINING PROTEIN"/>
    <property type="match status" value="1"/>
</dbReference>
<protein>
    <submittedName>
        <fullName evidence="1">Uncharacterized protein</fullName>
    </submittedName>
</protein>
<organism evidence="1 2">
    <name type="scientific">Carnegiea gigantea</name>
    <dbReference type="NCBI Taxonomy" id="171969"/>
    <lineage>
        <taxon>Eukaryota</taxon>
        <taxon>Viridiplantae</taxon>
        <taxon>Streptophyta</taxon>
        <taxon>Embryophyta</taxon>
        <taxon>Tracheophyta</taxon>
        <taxon>Spermatophyta</taxon>
        <taxon>Magnoliopsida</taxon>
        <taxon>eudicotyledons</taxon>
        <taxon>Gunneridae</taxon>
        <taxon>Pentapetalae</taxon>
        <taxon>Caryophyllales</taxon>
        <taxon>Cactineae</taxon>
        <taxon>Cactaceae</taxon>
        <taxon>Cactoideae</taxon>
        <taxon>Echinocereeae</taxon>
        <taxon>Carnegiea</taxon>
    </lineage>
</organism>
<dbReference type="Proteomes" id="UP001153076">
    <property type="component" value="Unassembled WGS sequence"/>
</dbReference>
<reference evidence="1" key="1">
    <citation type="submission" date="2022-04" db="EMBL/GenBank/DDBJ databases">
        <title>Carnegiea gigantea Genome sequencing and assembly v2.</title>
        <authorList>
            <person name="Copetti D."/>
            <person name="Sanderson M.J."/>
            <person name="Burquez A."/>
            <person name="Wojciechowski M.F."/>
        </authorList>
    </citation>
    <scope>NUCLEOTIDE SEQUENCE</scope>
    <source>
        <strain evidence="1">SGP5-SGP5p</strain>
        <tissue evidence="1">Aerial part</tissue>
    </source>
</reference>
<keyword evidence="2" id="KW-1185">Reference proteome</keyword>
<evidence type="ECO:0000313" key="1">
    <source>
        <dbReference type="EMBL" id="KAJ8445501.1"/>
    </source>
</evidence>
<evidence type="ECO:0000313" key="2">
    <source>
        <dbReference type="Proteomes" id="UP001153076"/>
    </source>
</evidence>
<sequence length="191" mass="21265">MVSSLNSSFQGSSLRNLPSNSTFQYPKKTQSRICIGFTKSSNFSTNIYSSSSSSSSSSRLAQQILQKCCAPLAVSLVLLWSNPAEAGFLSGLKGIESVPGPELPKIEFLDRFNEENQKKYAENDERIRSSPLIQEFLERSKRNKEKNKQEILDKYCIRGAEWGVGDCSTEGMTAEEKENFIAMLKQKAGVK</sequence>
<dbReference type="OrthoDB" id="2019425at2759"/>
<dbReference type="AlphaFoldDB" id="A0A9Q1QL17"/>
<proteinExistence type="predicted"/>
<dbReference type="EMBL" id="JAKOGI010000077">
    <property type="protein sequence ID" value="KAJ8445501.1"/>
    <property type="molecule type" value="Genomic_DNA"/>
</dbReference>
<accession>A0A9Q1QL17</accession>
<name>A0A9Q1QL17_9CARY</name>